<dbReference type="GO" id="GO:0006355">
    <property type="term" value="P:regulation of DNA-templated transcription"/>
    <property type="evidence" value="ECO:0007669"/>
    <property type="project" value="InterPro"/>
</dbReference>
<gene>
    <name evidence="1" type="ORF">SAMN04487861_10111</name>
</gene>
<dbReference type="OrthoDB" id="1666965at2"/>
<protein>
    <submittedName>
        <fullName evidence="1">CopG-like RHH_1 or ribbon-helix-helix domain-containing protein, RHH_5</fullName>
    </submittedName>
</protein>
<proteinExistence type="predicted"/>
<dbReference type="SUPFAM" id="SSF47598">
    <property type="entry name" value="Ribbon-helix-helix"/>
    <property type="match status" value="1"/>
</dbReference>
<dbReference type="InterPro" id="IPR010985">
    <property type="entry name" value="Ribbon_hlx_hlx"/>
</dbReference>
<dbReference type="RefSeq" id="WP_075441305.1">
    <property type="nucleotide sequence ID" value="NZ_FOQK01000001.1"/>
</dbReference>
<accession>A0A1I3BIR3</accession>
<reference evidence="1 2" key="1">
    <citation type="submission" date="2016-10" db="EMBL/GenBank/DDBJ databases">
        <authorList>
            <person name="de Groot N.N."/>
        </authorList>
    </citation>
    <scope>NUCLEOTIDE SEQUENCE [LARGE SCALE GENOMIC DNA]</scope>
    <source>
        <strain evidence="1 2">Z108</strain>
    </source>
</reference>
<sequence length="63" mass="7150">MFVVKKSSEMMNKTFRLPVDLLERLTEVAKSQDVSVNNLVQQCCEYALGDMAGGEKPETKQRK</sequence>
<organism evidence="1 2">
    <name type="scientific">Selenomonas ruminantium</name>
    <dbReference type="NCBI Taxonomy" id="971"/>
    <lineage>
        <taxon>Bacteria</taxon>
        <taxon>Bacillati</taxon>
        <taxon>Bacillota</taxon>
        <taxon>Negativicutes</taxon>
        <taxon>Selenomonadales</taxon>
        <taxon>Selenomonadaceae</taxon>
        <taxon>Selenomonas</taxon>
    </lineage>
</organism>
<evidence type="ECO:0000313" key="2">
    <source>
        <dbReference type="Proteomes" id="UP000183639"/>
    </source>
</evidence>
<dbReference type="AlphaFoldDB" id="A0A1I3BIR3"/>
<dbReference type="Proteomes" id="UP000183639">
    <property type="component" value="Unassembled WGS sequence"/>
</dbReference>
<evidence type="ECO:0000313" key="1">
    <source>
        <dbReference type="EMBL" id="SFH62195.1"/>
    </source>
</evidence>
<dbReference type="EMBL" id="FOQK01000001">
    <property type="protein sequence ID" value="SFH62195.1"/>
    <property type="molecule type" value="Genomic_DNA"/>
</dbReference>
<name>A0A1I3BIR3_SELRU</name>